<dbReference type="Gene3D" id="3.40.10.10">
    <property type="entry name" value="DNA Methylphosphotriester Repair Domain"/>
    <property type="match status" value="1"/>
</dbReference>
<dbReference type="InterPro" id="IPR018060">
    <property type="entry name" value="HTH_AraC"/>
</dbReference>
<dbReference type="Pfam" id="PF02805">
    <property type="entry name" value="Ada_Zn_binding"/>
    <property type="match status" value="1"/>
</dbReference>
<dbReference type="GO" id="GO:0043916">
    <property type="term" value="F:DNA-7-methylguanine glycosylase activity"/>
    <property type="evidence" value="ECO:0007669"/>
    <property type="project" value="TreeGrafter"/>
</dbReference>
<dbReference type="GO" id="GO:0008270">
    <property type="term" value="F:zinc ion binding"/>
    <property type="evidence" value="ECO:0007669"/>
    <property type="project" value="InterPro"/>
</dbReference>
<dbReference type="GO" id="GO:0043565">
    <property type="term" value="F:sequence-specific DNA binding"/>
    <property type="evidence" value="ECO:0007669"/>
    <property type="project" value="InterPro"/>
</dbReference>
<keyword evidence="9" id="KW-0234">DNA repair</keyword>
<keyword evidence="4" id="KW-0489">Methyltransferase</keyword>
<dbReference type="GO" id="GO:0005737">
    <property type="term" value="C:cytoplasm"/>
    <property type="evidence" value="ECO:0007669"/>
    <property type="project" value="TreeGrafter"/>
</dbReference>
<keyword evidence="6" id="KW-0805">Transcription regulation</keyword>
<dbReference type="PANTHER" id="PTHR43003">
    <property type="entry name" value="DNA-3-METHYLADENINE GLYCOSYLASE"/>
    <property type="match status" value="1"/>
</dbReference>
<evidence type="ECO:0000313" key="11">
    <source>
        <dbReference type="EMBL" id="ROR72920.1"/>
    </source>
</evidence>
<evidence type="ECO:0000256" key="6">
    <source>
        <dbReference type="ARBA" id="ARBA00023015"/>
    </source>
</evidence>
<comment type="caution">
    <text evidence="11">The sequence shown here is derived from an EMBL/GenBank/DDBJ whole genome shotgun (WGS) entry which is preliminary data.</text>
</comment>
<dbReference type="GO" id="GO:0006285">
    <property type="term" value="P:base-excision repair, AP site formation"/>
    <property type="evidence" value="ECO:0007669"/>
    <property type="project" value="TreeGrafter"/>
</dbReference>
<dbReference type="GO" id="GO:0032993">
    <property type="term" value="C:protein-DNA complex"/>
    <property type="evidence" value="ECO:0007669"/>
    <property type="project" value="TreeGrafter"/>
</dbReference>
<dbReference type="SMART" id="SM01009">
    <property type="entry name" value="AlkA_N"/>
    <property type="match status" value="1"/>
</dbReference>
<dbReference type="InterPro" id="IPR010316">
    <property type="entry name" value="AlkA_N"/>
</dbReference>
<keyword evidence="7" id="KW-0010">Activator</keyword>
<dbReference type="PROSITE" id="PS01124">
    <property type="entry name" value="HTH_ARAC_FAMILY_2"/>
    <property type="match status" value="1"/>
</dbReference>
<dbReference type="GO" id="GO:0032259">
    <property type="term" value="P:methylation"/>
    <property type="evidence" value="ECO:0007669"/>
    <property type="project" value="UniProtKB-KW"/>
</dbReference>
<evidence type="ECO:0000256" key="4">
    <source>
        <dbReference type="ARBA" id="ARBA00022603"/>
    </source>
</evidence>
<dbReference type="InterPro" id="IPR051912">
    <property type="entry name" value="Alkylbase_DNA_Glycosylase/TA"/>
</dbReference>
<dbReference type="Proteomes" id="UP000280668">
    <property type="component" value="Unassembled WGS sequence"/>
</dbReference>
<keyword evidence="5" id="KW-0227">DNA damage</keyword>
<evidence type="ECO:0000256" key="7">
    <source>
        <dbReference type="ARBA" id="ARBA00023159"/>
    </source>
</evidence>
<dbReference type="SMART" id="SM00478">
    <property type="entry name" value="ENDO3c"/>
    <property type="match status" value="1"/>
</dbReference>
<evidence type="ECO:0000313" key="12">
    <source>
        <dbReference type="Proteomes" id="UP000280668"/>
    </source>
</evidence>
<dbReference type="InterPro" id="IPR035451">
    <property type="entry name" value="Ada-like_dom_sf"/>
</dbReference>
<dbReference type="SUPFAM" id="SSF48150">
    <property type="entry name" value="DNA-glycosylase"/>
    <property type="match status" value="1"/>
</dbReference>
<proteinExistence type="predicted"/>
<dbReference type="GO" id="GO:0003700">
    <property type="term" value="F:DNA-binding transcription factor activity"/>
    <property type="evidence" value="ECO:0007669"/>
    <property type="project" value="InterPro"/>
</dbReference>
<dbReference type="Gene3D" id="3.30.310.20">
    <property type="entry name" value="DNA-3-methyladenine glycosylase AlkA, N-terminal domain"/>
    <property type="match status" value="1"/>
</dbReference>
<evidence type="ECO:0000256" key="3">
    <source>
        <dbReference type="ARBA" id="ARBA00012000"/>
    </source>
</evidence>
<evidence type="ECO:0000256" key="2">
    <source>
        <dbReference type="ARBA" id="ARBA00001947"/>
    </source>
</evidence>
<dbReference type="CDD" id="cd00056">
    <property type="entry name" value="ENDO3c"/>
    <property type="match status" value="1"/>
</dbReference>
<keyword evidence="8" id="KW-0804">Transcription</keyword>
<organism evidence="11 12">
    <name type="scientific">Bogoriella caseilytica</name>
    <dbReference type="NCBI Taxonomy" id="56055"/>
    <lineage>
        <taxon>Bacteria</taxon>
        <taxon>Bacillati</taxon>
        <taxon>Actinomycetota</taxon>
        <taxon>Actinomycetes</taxon>
        <taxon>Micrococcales</taxon>
        <taxon>Bogoriellaceae</taxon>
        <taxon>Bogoriella</taxon>
    </lineage>
</organism>
<name>A0A3N2BCF1_9MICO</name>
<evidence type="ECO:0000256" key="5">
    <source>
        <dbReference type="ARBA" id="ARBA00022763"/>
    </source>
</evidence>
<dbReference type="EC" id="3.2.2.21" evidence="3"/>
<keyword evidence="12" id="KW-1185">Reference proteome</keyword>
<dbReference type="InterPro" id="IPR023170">
    <property type="entry name" value="HhH_base_excis_C"/>
</dbReference>
<comment type="cofactor">
    <cofactor evidence="2">
        <name>Zn(2+)</name>
        <dbReference type="ChEBI" id="CHEBI:29105"/>
    </cofactor>
</comment>
<dbReference type="AlphaFoldDB" id="A0A3N2BCF1"/>
<dbReference type="InterPro" id="IPR004026">
    <property type="entry name" value="Ada_DNA_repair_Zn-bd"/>
</dbReference>
<dbReference type="Pfam" id="PF06029">
    <property type="entry name" value="AlkA_N"/>
    <property type="match status" value="1"/>
</dbReference>
<dbReference type="GO" id="GO:0032131">
    <property type="term" value="F:alkylated DNA binding"/>
    <property type="evidence" value="ECO:0007669"/>
    <property type="project" value="TreeGrafter"/>
</dbReference>
<gene>
    <name evidence="11" type="ORF">EDD31_1282</name>
</gene>
<dbReference type="SUPFAM" id="SSF57884">
    <property type="entry name" value="Ada DNA repair protein, N-terminal domain (N-Ada 10)"/>
    <property type="match status" value="1"/>
</dbReference>
<dbReference type="GO" id="GO:0008168">
    <property type="term" value="F:methyltransferase activity"/>
    <property type="evidence" value="ECO:0007669"/>
    <property type="project" value="UniProtKB-KW"/>
</dbReference>
<evidence type="ECO:0000259" key="10">
    <source>
        <dbReference type="PROSITE" id="PS01124"/>
    </source>
</evidence>
<dbReference type="InterPro" id="IPR011257">
    <property type="entry name" value="DNA_glycosylase"/>
</dbReference>
<dbReference type="Gene3D" id="1.10.10.60">
    <property type="entry name" value="Homeodomain-like"/>
    <property type="match status" value="1"/>
</dbReference>
<accession>A0A3N2BCF1</accession>
<dbReference type="InterPro" id="IPR009057">
    <property type="entry name" value="Homeodomain-like_sf"/>
</dbReference>
<protein>
    <recommendedName>
        <fullName evidence="3">DNA-3-methyladenine glycosylase II</fullName>
        <ecNumber evidence="3">3.2.2.21</ecNumber>
    </recommendedName>
</protein>
<sequence length="535" mass="57530">MDAVFAERYRAVAARDRRFDGQFVTAVSSTGIYCRPSCPARTPKAENLTFYLTSAAAHAAGYRACRRCLPEASPGAPEWNLRQDLAGRAMRLIRDGALNVAGVADLAATLGYSSRQVHRALVAELGAGPLSLARAHRAQTARALLVGTELSMADVAFAAGFTSVRQFNATIAEIFHLTPQQIRSRLHRSGGGQAVPGPSPVLGPEARGSDLSEAPHLVVDLALPVRQPFDAPGLFTFLAERCLTGVETAQIGDELRYARTLRLPHGPGAVEVRANCQHGQWALALRCELSSLADLPVAVARVRRMFDLDADPQAVDEALGSDPALGPLVAAVPGTRLPGTAEPEEYVVRAIVGQQISVAAARTHLTRLAELLGTPYASSFDGLHLLFPTPQEIHAGVPAPERLNPDRPLRLTARSITTVRAATAAINESRLAVHSGVAPAELRERLLAIPGVGPWTAAYLALRVMSHPDDWMTGDVALVAGAKALRLLDPELPPARAHRELEDHARQWAPWRSYAAMHLWRAASDTAAQRRRHRS</sequence>
<dbReference type="SMART" id="SM00342">
    <property type="entry name" value="HTH_ARAC"/>
    <property type="match status" value="1"/>
</dbReference>
<feature type="domain" description="HTH araC/xylS-type" evidence="10">
    <location>
        <begin position="87"/>
        <end position="185"/>
    </location>
</feature>
<dbReference type="GO" id="GO:0008725">
    <property type="term" value="F:DNA-3-methyladenine glycosylase activity"/>
    <property type="evidence" value="ECO:0007669"/>
    <property type="project" value="TreeGrafter"/>
</dbReference>
<dbReference type="InterPro" id="IPR037046">
    <property type="entry name" value="AlkA_N_sf"/>
</dbReference>
<dbReference type="Gene3D" id="1.10.340.30">
    <property type="entry name" value="Hypothetical protein, domain 2"/>
    <property type="match status" value="1"/>
</dbReference>
<evidence type="ECO:0000256" key="8">
    <source>
        <dbReference type="ARBA" id="ARBA00023163"/>
    </source>
</evidence>
<dbReference type="Pfam" id="PF12833">
    <property type="entry name" value="HTH_18"/>
    <property type="match status" value="1"/>
</dbReference>
<dbReference type="PANTHER" id="PTHR43003:SF13">
    <property type="entry name" value="DNA-3-METHYLADENINE GLYCOSYLASE 2"/>
    <property type="match status" value="1"/>
</dbReference>
<evidence type="ECO:0000256" key="9">
    <source>
        <dbReference type="ARBA" id="ARBA00023204"/>
    </source>
</evidence>
<dbReference type="GO" id="GO:0006307">
    <property type="term" value="P:DNA alkylation repair"/>
    <property type="evidence" value="ECO:0007669"/>
    <property type="project" value="TreeGrafter"/>
</dbReference>
<comment type="catalytic activity">
    <reaction evidence="1">
        <text>Hydrolysis of alkylated DNA, releasing 3-methyladenine, 3-methylguanine, 7-methylguanine and 7-methyladenine.</text>
        <dbReference type="EC" id="3.2.2.21"/>
    </reaction>
</comment>
<reference evidence="11 12" key="1">
    <citation type="submission" date="2018-11" db="EMBL/GenBank/DDBJ databases">
        <title>Sequencing the genomes of 1000 actinobacteria strains.</title>
        <authorList>
            <person name="Klenk H.-P."/>
        </authorList>
    </citation>
    <scope>NUCLEOTIDE SEQUENCE [LARGE SCALE GENOMIC DNA]</scope>
    <source>
        <strain evidence="11 12">DSM 11294</strain>
    </source>
</reference>
<dbReference type="SUPFAM" id="SSF46689">
    <property type="entry name" value="Homeodomain-like"/>
    <property type="match status" value="1"/>
</dbReference>
<keyword evidence="4" id="KW-0808">Transferase</keyword>
<dbReference type="InterPro" id="IPR003265">
    <property type="entry name" value="HhH-GPD_domain"/>
</dbReference>
<dbReference type="RefSeq" id="WP_123303422.1">
    <property type="nucleotide sequence ID" value="NZ_RKHK01000001.1"/>
</dbReference>
<dbReference type="Gene3D" id="1.10.1670.10">
    <property type="entry name" value="Helix-hairpin-Helix base-excision DNA repair enzymes (C-terminal)"/>
    <property type="match status" value="1"/>
</dbReference>
<dbReference type="OrthoDB" id="9811249at2"/>
<dbReference type="SUPFAM" id="SSF55945">
    <property type="entry name" value="TATA-box binding protein-like"/>
    <property type="match status" value="1"/>
</dbReference>
<evidence type="ECO:0000256" key="1">
    <source>
        <dbReference type="ARBA" id="ARBA00000086"/>
    </source>
</evidence>
<dbReference type="EMBL" id="RKHK01000001">
    <property type="protein sequence ID" value="ROR72920.1"/>
    <property type="molecule type" value="Genomic_DNA"/>
</dbReference>